<organism evidence="2 3">
    <name type="scientific">Chryseotalea sanaruensis</name>
    <dbReference type="NCBI Taxonomy" id="2482724"/>
    <lineage>
        <taxon>Bacteria</taxon>
        <taxon>Pseudomonadati</taxon>
        <taxon>Bacteroidota</taxon>
        <taxon>Cytophagia</taxon>
        <taxon>Cytophagales</taxon>
        <taxon>Chryseotaleaceae</taxon>
        <taxon>Chryseotalea</taxon>
    </lineage>
</organism>
<dbReference type="Proteomes" id="UP000288227">
    <property type="component" value="Unassembled WGS sequence"/>
</dbReference>
<dbReference type="SUPFAM" id="SSF69322">
    <property type="entry name" value="Tricorn protease domain 2"/>
    <property type="match status" value="1"/>
</dbReference>
<dbReference type="Gene3D" id="2.130.10.10">
    <property type="entry name" value="YVTN repeat-like/Quinoprotein amine dehydrogenase"/>
    <property type="match status" value="3"/>
</dbReference>
<evidence type="ECO:0000313" key="2">
    <source>
        <dbReference type="EMBL" id="GCC52140.1"/>
    </source>
</evidence>
<comment type="caution">
    <text evidence="2">The sequence shown here is derived from an EMBL/GenBank/DDBJ whole genome shotgun (WGS) entry which is preliminary data.</text>
</comment>
<sequence>MVRFCVLIILFFVADYTQVHGQQDIPLGTWRAHVSFNSVKFLVSGDSKIFAASENAVLQLDLTDQSFSVYSNLNALSTTGITAMAYDDQRDQLIVGYENGAIDFITAEQTRTYTRLVNPSDVTGSSSIRHMLLAGASAYLSTTYGVVVFDLVANEVRETWRNLGSSGQALAINQSALLNDSIYLATTKGVIKGRLNNNLLDFNQWQRYESGDFNVDVKKIEVIANRVVVGVGTKGIYKFNGNTWEILNALPLLNSYTLFNASGNTLFYGDQNRLLLTQDLIGVEEKISNQFVTLADALIIGTEIWLADSGGGLLKQQGDGWQLTIPNGPASPFTFKARAINNEIFTVHGGFTQQFLPDNSIKQISIFKDGIWSLRNTSFEFITDAAAGSSGDFYLSSFSDGIEKVSADGVSTLFSSNDYPLLRITALKNSTEGLWVSSYNSVLSLHLLKADNTISSFASPNLAGRYPVDMEVDRSGNVWMLLGQAGGGGVRIVKNDGTDLRILSDQPGGGLLPSREVLSIAVDKNDYVWIGTARGVAYYTFYSEDGIKPLVEGRFLLSEERITAIEVDAGNRKWIGTERGLWLFSDTGEEAIYNFTTKNSPLPSNIITDLELNQQSGELFITTDKGLVSFRSDATESLLDFGAVKIFPNPVVPSFSGLVGISNLMANAVVKIVDVSGRLINQIEGNGGAASWNLADYAGKRVSTGVYILICVLPDGSESFAGKLIVLD</sequence>
<feature type="domain" description="PorZ N-terminal beta-propeller" evidence="1">
    <location>
        <begin position="49"/>
        <end position="206"/>
    </location>
</feature>
<dbReference type="AlphaFoldDB" id="A0A401UB81"/>
<evidence type="ECO:0000259" key="1">
    <source>
        <dbReference type="Pfam" id="PF21544"/>
    </source>
</evidence>
<protein>
    <recommendedName>
        <fullName evidence="1">PorZ N-terminal beta-propeller domain-containing protein</fullName>
    </recommendedName>
</protein>
<dbReference type="OrthoDB" id="9807410at2"/>
<dbReference type="InterPro" id="IPR048954">
    <property type="entry name" value="PorZ_N"/>
</dbReference>
<dbReference type="EMBL" id="BHXQ01000004">
    <property type="protein sequence ID" value="GCC52140.1"/>
    <property type="molecule type" value="Genomic_DNA"/>
</dbReference>
<evidence type="ECO:0000313" key="3">
    <source>
        <dbReference type="Proteomes" id="UP000288227"/>
    </source>
</evidence>
<proteinExistence type="predicted"/>
<name>A0A401UB81_9BACT</name>
<dbReference type="Pfam" id="PF21544">
    <property type="entry name" value="PorZ_N_b_propeller"/>
    <property type="match status" value="1"/>
</dbReference>
<dbReference type="SUPFAM" id="SSF63829">
    <property type="entry name" value="Calcium-dependent phosphotriesterase"/>
    <property type="match status" value="1"/>
</dbReference>
<dbReference type="InterPro" id="IPR011110">
    <property type="entry name" value="Reg_prop"/>
</dbReference>
<dbReference type="SUPFAM" id="SSF101898">
    <property type="entry name" value="NHL repeat"/>
    <property type="match status" value="1"/>
</dbReference>
<keyword evidence="3" id="KW-1185">Reference proteome</keyword>
<gene>
    <name evidence="2" type="ORF">SanaruYs_23760</name>
</gene>
<dbReference type="RefSeq" id="WP_127122786.1">
    <property type="nucleotide sequence ID" value="NZ_BHXQ01000004.1"/>
</dbReference>
<accession>A0A401UB81</accession>
<dbReference type="InterPro" id="IPR015943">
    <property type="entry name" value="WD40/YVTN_repeat-like_dom_sf"/>
</dbReference>
<dbReference type="Pfam" id="PF07494">
    <property type="entry name" value="Reg_prop"/>
    <property type="match status" value="1"/>
</dbReference>
<reference evidence="2 3" key="1">
    <citation type="submission" date="2018-11" db="EMBL/GenBank/DDBJ databases">
        <title>Chryseotalea sanarue gen. nov., sp., nov., a member of the family Cytophagaceae, isolated from a brackish lake in Hamamatsu Japan.</title>
        <authorList>
            <person name="Maejima Y."/>
            <person name="Iino T."/>
            <person name="Muraguchi Y."/>
            <person name="Fukuda K."/>
            <person name="Ohkuma M."/>
            <person name="Moriuchi R."/>
            <person name="Dohra H."/>
            <person name="Kimbara K."/>
            <person name="Shintani M."/>
        </authorList>
    </citation>
    <scope>NUCLEOTIDE SEQUENCE [LARGE SCALE GENOMIC DNA]</scope>
    <source>
        <strain evidence="2 3">Ys</strain>
    </source>
</reference>